<evidence type="ECO:0000259" key="4">
    <source>
        <dbReference type="SMART" id="SM00893"/>
    </source>
</evidence>
<dbReference type="InterPro" id="IPR029035">
    <property type="entry name" value="DHS-like_NAD/FAD-binding_dom"/>
</dbReference>
<evidence type="ECO:0000256" key="1">
    <source>
        <dbReference type="ARBA" id="ARBA00005817"/>
    </source>
</evidence>
<evidence type="ECO:0000313" key="6">
    <source>
        <dbReference type="Proteomes" id="UP000004221"/>
    </source>
</evidence>
<feature type="binding site" evidence="3">
    <location>
        <begin position="274"/>
        <end position="281"/>
    </location>
    <ligand>
        <name>FAD</name>
        <dbReference type="ChEBI" id="CHEBI:57692"/>
    </ligand>
</feature>
<keyword evidence="2" id="KW-0249">Electron transport</keyword>
<dbReference type="AlphaFoldDB" id="I4EIS9"/>
<dbReference type="Pfam" id="PF00766">
    <property type="entry name" value="ETF_alpha"/>
    <property type="match status" value="1"/>
</dbReference>
<comment type="cofactor">
    <cofactor evidence="3">
        <name>FAD</name>
        <dbReference type="ChEBI" id="CHEBI:57692"/>
    </cofactor>
    <text evidence="3">Binds 1 FAD per dimer.</text>
</comment>
<dbReference type="PANTHER" id="PTHR43153">
    <property type="entry name" value="ELECTRON TRANSFER FLAVOPROTEIN ALPHA"/>
    <property type="match status" value="1"/>
</dbReference>
<organism evidence="5 6">
    <name type="scientific">Nitrolancea hollandica Lb</name>
    <dbReference type="NCBI Taxonomy" id="1129897"/>
    <lineage>
        <taxon>Bacteria</taxon>
        <taxon>Pseudomonadati</taxon>
        <taxon>Thermomicrobiota</taxon>
        <taxon>Thermomicrobia</taxon>
        <taxon>Sphaerobacterales</taxon>
        <taxon>Sphaerobacterineae</taxon>
        <taxon>Sphaerobacteraceae</taxon>
        <taxon>Nitrolancea</taxon>
    </lineage>
</organism>
<dbReference type="GO" id="GO:0050660">
    <property type="term" value="F:flavin adenine dinucleotide binding"/>
    <property type="evidence" value="ECO:0007669"/>
    <property type="project" value="InterPro"/>
</dbReference>
<dbReference type="SUPFAM" id="SSF52402">
    <property type="entry name" value="Adenine nucleotide alpha hydrolases-like"/>
    <property type="match status" value="1"/>
</dbReference>
<dbReference type="InterPro" id="IPR014729">
    <property type="entry name" value="Rossmann-like_a/b/a_fold"/>
</dbReference>
<feature type="binding site" evidence="3">
    <location>
        <position position="295"/>
    </location>
    <ligand>
        <name>FAD</name>
        <dbReference type="ChEBI" id="CHEBI:57692"/>
    </ligand>
</feature>
<dbReference type="EMBL" id="CAGS01000293">
    <property type="protein sequence ID" value="CCF84591.1"/>
    <property type="molecule type" value="Genomic_DNA"/>
</dbReference>
<name>I4EIS9_9BACT</name>
<keyword evidence="2" id="KW-0813">Transport</keyword>
<proteinExistence type="inferred from homology"/>
<keyword evidence="6" id="KW-1185">Reference proteome</keyword>
<dbReference type="Gene3D" id="3.40.50.620">
    <property type="entry name" value="HUPs"/>
    <property type="match status" value="1"/>
</dbReference>
<dbReference type="SMART" id="SM00893">
    <property type="entry name" value="ETF"/>
    <property type="match status" value="1"/>
</dbReference>
<dbReference type="OrthoDB" id="9770286at2"/>
<evidence type="ECO:0000256" key="3">
    <source>
        <dbReference type="PIRSR" id="PIRSR000089-1"/>
    </source>
</evidence>
<dbReference type="Proteomes" id="UP000004221">
    <property type="component" value="Unassembled WGS sequence"/>
</dbReference>
<dbReference type="InterPro" id="IPR014730">
    <property type="entry name" value="ETF_a/b_N"/>
</dbReference>
<keyword evidence="3" id="KW-0274">FAD</keyword>
<protein>
    <submittedName>
        <fullName evidence="5">Electron transfer flavoprotein alpha subunit</fullName>
    </submittedName>
</protein>
<accession>I4EIS9</accession>
<feature type="binding site" evidence="3">
    <location>
        <position position="218"/>
    </location>
    <ligand>
        <name>FAD</name>
        <dbReference type="ChEBI" id="CHEBI:57692"/>
    </ligand>
</feature>
<feature type="domain" description="Electron transfer flavoprotein alpha/beta-subunit N-terminal" evidence="4">
    <location>
        <begin position="7"/>
        <end position="194"/>
    </location>
</feature>
<sequence length="329" mass="34229">MNHPNGVLIAVETIDGEIRQASRELFAVGQSLASTGGGSLVAVIIGSATGEAERDAAALGVDRILVARAPELARFTVDGYARAIEAAIAAIQPELVLLAGTTAGRDIAAFLAGRHRAAHLADCLQIECSDAGIVATRAVHRGKFLTRVRAPRGRLTFATVRPTAYPAPEPFAREAVPVEPLNPGFEAREIRITITGQHPAGGGSSNLDTADVVVVGGRGLGDAGNFHLIEELAALLGGAIGVTGPVTELGWRPGHERVGQTGRSIAPRLYIGVGVSGAVQHLAGMRGSGTVIAINQDAEAPIFKVADFGIVGDLFEILPRLIERLRREP</sequence>
<dbReference type="InterPro" id="IPR001308">
    <property type="entry name" value="ETF_a/FixB"/>
</dbReference>
<dbReference type="InterPro" id="IPR014731">
    <property type="entry name" value="ETF_asu_C"/>
</dbReference>
<reference evidence="5 6" key="1">
    <citation type="journal article" date="2012" name="ISME J.">
        <title>Nitrification expanded: discovery, physiology and genomics of a nitrite-oxidizing bacterium from the phylum Chloroflexi.</title>
        <authorList>
            <person name="Sorokin D.Y."/>
            <person name="Lucker S."/>
            <person name="Vejmelkova D."/>
            <person name="Kostrikina N.A."/>
            <person name="Kleerebezem R."/>
            <person name="Rijpstra W.I."/>
            <person name="Damste J.S."/>
            <person name="Le Paslier D."/>
            <person name="Muyzer G."/>
            <person name="Wagner M."/>
            <person name="van Loosdrecht M.C."/>
            <person name="Daims H."/>
        </authorList>
    </citation>
    <scope>NUCLEOTIDE SEQUENCE [LARGE SCALE GENOMIC DNA]</scope>
    <source>
        <strain evidence="6">none</strain>
    </source>
</reference>
<dbReference type="SUPFAM" id="SSF52467">
    <property type="entry name" value="DHS-like NAD/FAD-binding domain"/>
    <property type="match status" value="1"/>
</dbReference>
<comment type="similarity">
    <text evidence="1">Belongs to the ETF alpha-subunit/FixB family.</text>
</comment>
<evidence type="ECO:0000256" key="2">
    <source>
        <dbReference type="ARBA" id="ARBA00022982"/>
    </source>
</evidence>
<evidence type="ECO:0000313" key="5">
    <source>
        <dbReference type="EMBL" id="CCF84591.1"/>
    </source>
</evidence>
<gene>
    <name evidence="5" type="ORF">NITHO_3620001</name>
</gene>
<dbReference type="RefSeq" id="WP_008478848.1">
    <property type="nucleotide sequence ID" value="NZ_CAGS01000293.1"/>
</dbReference>
<dbReference type="PIRSF" id="PIRSF000089">
    <property type="entry name" value="Electra_flavoP_a"/>
    <property type="match status" value="1"/>
</dbReference>
<dbReference type="GO" id="GO:0009055">
    <property type="term" value="F:electron transfer activity"/>
    <property type="evidence" value="ECO:0007669"/>
    <property type="project" value="InterPro"/>
</dbReference>
<dbReference type="Pfam" id="PF01012">
    <property type="entry name" value="ETF"/>
    <property type="match status" value="1"/>
</dbReference>
<comment type="caution">
    <text evidence="5">The sequence shown here is derived from an EMBL/GenBank/DDBJ whole genome shotgun (WGS) entry which is preliminary data.</text>
</comment>
<dbReference type="GO" id="GO:0033539">
    <property type="term" value="P:fatty acid beta-oxidation using acyl-CoA dehydrogenase"/>
    <property type="evidence" value="ECO:0007669"/>
    <property type="project" value="TreeGrafter"/>
</dbReference>
<keyword evidence="3" id="KW-0285">Flavoprotein</keyword>
<dbReference type="PANTHER" id="PTHR43153:SF1">
    <property type="entry name" value="ELECTRON TRANSFER FLAVOPROTEIN SUBUNIT ALPHA, MITOCHONDRIAL"/>
    <property type="match status" value="1"/>
</dbReference>
<dbReference type="Gene3D" id="3.40.50.1220">
    <property type="entry name" value="TPP-binding domain"/>
    <property type="match status" value="1"/>
</dbReference>